<dbReference type="Proteomes" id="UP000311382">
    <property type="component" value="Unassembled WGS sequence"/>
</dbReference>
<dbReference type="AlphaFoldDB" id="A0A5C5G8J3"/>
<evidence type="ECO:0000313" key="10">
    <source>
        <dbReference type="Proteomes" id="UP000311382"/>
    </source>
</evidence>
<comment type="subcellular location">
    <subcellularLocation>
        <location evidence="1">Nucleus</location>
    </subcellularLocation>
</comment>
<dbReference type="Pfam" id="PF02229">
    <property type="entry name" value="PC4"/>
    <property type="match status" value="1"/>
</dbReference>
<dbReference type="GO" id="GO:0060261">
    <property type="term" value="P:positive regulation of transcription initiation by RNA polymerase II"/>
    <property type="evidence" value="ECO:0007669"/>
    <property type="project" value="InterPro"/>
</dbReference>
<evidence type="ECO:0000259" key="8">
    <source>
        <dbReference type="Pfam" id="PF02229"/>
    </source>
</evidence>
<gene>
    <name evidence="9" type="ORF">DMC30DRAFT_412952</name>
</gene>
<reference evidence="9 10" key="1">
    <citation type="submission" date="2019-03" db="EMBL/GenBank/DDBJ databases">
        <title>Rhodosporidium diobovatum UCD-FST 08-225 genome sequencing, assembly, and annotation.</title>
        <authorList>
            <person name="Fakankun I.U."/>
            <person name="Fristensky B."/>
            <person name="Levin D.B."/>
        </authorList>
    </citation>
    <scope>NUCLEOTIDE SEQUENCE [LARGE SCALE GENOMIC DNA]</scope>
    <source>
        <strain evidence="9 10">UCD-FST 08-225</strain>
    </source>
</reference>
<keyword evidence="6" id="KW-0539">Nucleus</keyword>
<dbReference type="OrthoDB" id="2505440at2759"/>
<comment type="similarity">
    <text evidence="2">Belongs to the transcriptional coactivator PC4 family.</text>
</comment>
<dbReference type="STRING" id="5288.A0A5C5G8J3"/>
<dbReference type="PANTHER" id="PTHR13215">
    <property type="entry name" value="RNA POLYMERASE II TRANSCRIPTIONAL COACTIVATOR"/>
    <property type="match status" value="1"/>
</dbReference>
<evidence type="ECO:0000256" key="3">
    <source>
        <dbReference type="ARBA" id="ARBA00023015"/>
    </source>
</evidence>
<dbReference type="Gene3D" id="2.30.31.10">
    <property type="entry name" value="Transcriptional Coactivator Pc4, Chain A"/>
    <property type="match status" value="1"/>
</dbReference>
<feature type="domain" description="Transcriptional coactivator p15 (PC4) C-terminal" evidence="8">
    <location>
        <begin position="88"/>
        <end position="137"/>
    </location>
</feature>
<name>A0A5C5G8J3_9BASI</name>
<dbReference type="InterPro" id="IPR009044">
    <property type="entry name" value="ssDNA-bd_transcriptional_reg"/>
</dbReference>
<evidence type="ECO:0000256" key="6">
    <source>
        <dbReference type="ARBA" id="ARBA00023242"/>
    </source>
</evidence>
<dbReference type="InterPro" id="IPR045125">
    <property type="entry name" value="Sub1/Tcp4-like"/>
</dbReference>
<dbReference type="InterPro" id="IPR003173">
    <property type="entry name" value="PC4_C"/>
</dbReference>
<organism evidence="9 10">
    <name type="scientific">Rhodotorula diobovata</name>
    <dbReference type="NCBI Taxonomy" id="5288"/>
    <lineage>
        <taxon>Eukaryota</taxon>
        <taxon>Fungi</taxon>
        <taxon>Dikarya</taxon>
        <taxon>Basidiomycota</taxon>
        <taxon>Pucciniomycotina</taxon>
        <taxon>Microbotryomycetes</taxon>
        <taxon>Sporidiobolales</taxon>
        <taxon>Sporidiobolaceae</taxon>
        <taxon>Rhodotorula</taxon>
    </lineage>
</organism>
<evidence type="ECO:0000313" key="9">
    <source>
        <dbReference type="EMBL" id="TNY24712.1"/>
    </source>
</evidence>
<evidence type="ECO:0000256" key="7">
    <source>
        <dbReference type="SAM" id="MobiDB-lite"/>
    </source>
</evidence>
<keyword evidence="4" id="KW-0238">DNA-binding</keyword>
<evidence type="ECO:0000256" key="4">
    <source>
        <dbReference type="ARBA" id="ARBA00023125"/>
    </source>
</evidence>
<evidence type="ECO:0000256" key="2">
    <source>
        <dbReference type="ARBA" id="ARBA00009001"/>
    </source>
</evidence>
<dbReference type="GO" id="GO:0003677">
    <property type="term" value="F:DNA binding"/>
    <property type="evidence" value="ECO:0007669"/>
    <property type="project" value="UniProtKB-KW"/>
</dbReference>
<evidence type="ECO:0000256" key="5">
    <source>
        <dbReference type="ARBA" id="ARBA00023163"/>
    </source>
</evidence>
<dbReference type="EMBL" id="SOZI01000001">
    <property type="protein sequence ID" value="TNY24712.1"/>
    <property type="molecule type" value="Genomic_DNA"/>
</dbReference>
<keyword evidence="5" id="KW-0804">Transcription</keyword>
<proteinExistence type="inferred from homology"/>
<sequence>MQKGNIKREAEPDSDSDDKPRKKMVKGESTEASKGESKKKERKKDSASPQPTKDKGKGKDKDKKRKVGDARRATSELQTDDKGDQFVDLGKNKRVVVSDFKGKTLISIREYYNDSGEWKPGKKGIALPVEAWDRLKKSIGAIDGAIDDLVG</sequence>
<comment type="caution">
    <text evidence="9">The sequence shown here is derived from an EMBL/GenBank/DDBJ whole genome shotgun (WGS) entry which is preliminary data.</text>
</comment>
<keyword evidence="3" id="KW-0805">Transcription regulation</keyword>
<dbReference type="GO" id="GO:0003713">
    <property type="term" value="F:transcription coactivator activity"/>
    <property type="evidence" value="ECO:0007669"/>
    <property type="project" value="InterPro"/>
</dbReference>
<keyword evidence="10" id="KW-1185">Reference proteome</keyword>
<dbReference type="GO" id="GO:0005634">
    <property type="term" value="C:nucleus"/>
    <property type="evidence" value="ECO:0007669"/>
    <property type="project" value="UniProtKB-SubCell"/>
</dbReference>
<dbReference type="SUPFAM" id="SSF54447">
    <property type="entry name" value="ssDNA-binding transcriptional regulator domain"/>
    <property type="match status" value="1"/>
</dbReference>
<feature type="region of interest" description="Disordered" evidence="7">
    <location>
        <begin position="1"/>
        <end position="85"/>
    </location>
</feature>
<evidence type="ECO:0000256" key="1">
    <source>
        <dbReference type="ARBA" id="ARBA00004123"/>
    </source>
</evidence>
<accession>A0A5C5G8J3</accession>
<protein>
    <submittedName>
        <fullName evidence="9">Transcriptional Coactivator p15-domain-containing protein</fullName>
    </submittedName>
</protein>